<reference evidence="3" key="1">
    <citation type="submission" date="2020-01" db="EMBL/GenBank/DDBJ databases">
        <authorList>
            <consortium name="DOE Joint Genome Institute"/>
            <person name="Haridas S."/>
            <person name="Albert R."/>
            <person name="Binder M."/>
            <person name="Bloem J."/>
            <person name="Labutti K."/>
            <person name="Salamov A."/>
            <person name="Andreopoulos B."/>
            <person name="Baker S.E."/>
            <person name="Barry K."/>
            <person name="Bills G."/>
            <person name="Bluhm B.H."/>
            <person name="Cannon C."/>
            <person name="Castanera R."/>
            <person name="Culley D.E."/>
            <person name="Daum C."/>
            <person name="Ezra D."/>
            <person name="Gonzalez J.B."/>
            <person name="Henrissat B."/>
            <person name="Kuo A."/>
            <person name="Liang C."/>
            <person name="Lipzen A."/>
            <person name="Lutzoni F."/>
            <person name="Magnuson J."/>
            <person name="Mondo S."/>
            <person name="Nolan M."/>
            <person name="Ohm R."/>
            <person name="Pangilinan J."/>
            <person name="Park H.-J."/>
            <person name="Ramirez L."/>
            <person name="Alfaro M."/>
            <person name="Sun H."/>
            <person name="Tritt A."/>
            <person name="Yoshinaga Y."/>
            <person name="Zwiers L.-H."/>
            <person name="Turgeon B.G."/>
            <person name="Goodwin S.B."/>
            <person name="Spatafora J.W."/>
            <person name="Crous P.W."/>
            <person name="Grigoriev I.V."/>
        </authorList>
    </citation>
    <scope>NUCLEOTIDE SEQUENCE</scope>
    <source>
        <strain evidence="3">P77</strain>
    </source>
</reference>
<dbReference type="PANTHER" id="PTHR35895:SF1">
    <property type="entry name" value="LIPID-BINDING SERUM GLYCOPROTEIN C-TERMINAL DOMAIN-CONTAINING PROTEIN"/>
    <property type="match status" value="1"/>
</dbReference>
<keyword evidence="2" id="KW-1133">Transmembrane helix</keyword>
<dbReference type="AlphaFoldDB" id="A0A6A5K203"/>
<evidence type="ECO:0008006" key="5">
    <source>
        <dbReference type="Google" id="ProtNLM"/>
    </source>
</evidence>
<sequence length="354" mass="39085">MHEKDGQTRSEDVHDTPQRKGGVLNTLYPPGPRPGAKGRMKNHCRKFWWCDCLVLIIIVLVIVLPIIFVAIPNKAQHDINASTLEVTSQEVTNPRPESIHLKIDTVIRSGSKYHPTIDSFRAAFSLEGKDPFLHVQIPQTESEAETHVTIEQDVDLENMEAFSDYTKTALASETFDVYLDGKTDIHLSGLPTMDVDYNKVVTMKGLNKLKGLDITDVKILSGADEILSDGSNLIANVSIPNPSVMTLDLGNVTMNLFVEGEEIGYSLIPNLLLRPGDNKFPLQGRVDQLLILGLVKSTYTDAMLPIEIVGNSSIRNGQHLTYYEEAIKSNRIKMDLDVAPALAGIGINVTTDLK</sequence>
<dbReference type="InterPro" id="IPR046368">
    <property type="entry name" value="Tag1"/>
</dbReference>
<evidence type="ECO:0000313" key="3">
    <source>
        <dbReference type="EMBL" id="KAF1830330.1"/>
    </source>
</evidence>
<name>A0A6A5K203_9PLEO</name>
<dbReference type="Proteomes" id="UP000800040">
    <property type="component" value="Unassembled WGS sequence"/>
</dbReference>
<keyword evidence="2" id="KW-0812">Transmembrane</keyword>
<dbReference type="OrthoDB" id="10039566at2759"/>
<organism evidence="3 4">
    <name type="scientific">Decorospora gaudefroyi</name>
    <dbReference type="NCBI Taxonomy" id="184978"/>
    <lineage>
        <taxon>Eukaryota</taxon>
        <taxon>Fungi</taxon>
        <taxon>Dikarya</taxon>
        <taxon>Ascomycota</taxon>
        <taxon>Pezizomycotina</taxon>
        <taxon>Dothideomycetes</taxon>
        <taxon>Pleosporomycetidae</taxon>
        <taxon>Pleosporales</taxon>
        <taxon>Pleosporineae</taxon>
        <taxon>Pleosporaceae</taxon>
        <taxon>Decorospora</taxon>
    </lineage>
</organism>
<protein>
    <recommendedName>
        <fullName evidence="5">DUF3712 domain-containing protein</fullName>
    </recommendedName>
</protein>
<proteinExistence type="predicted"/>
<dbReference type="PANTHER" id="PTHR35895">
    <property type="entry name" value="CHROMOSOME 16, WHOLE GENOME SHOTGUN SEQUENCE"/>
    <property type="match status" value="1"/>
</dbReference>
<keyword evidence="4" id="KW-1185">Reference proteome</keyword>
<keyword evidence="2" id="KW-0472">Membrane</keyword>
<dbReference type="SUPFAM" id="SSF117070">
    <property type="entry name" value="LEA14-like"/>
    <property type="match status" value="1"/>
</dbReference>
<dbReference type="Pfam" id="PF12505">
    <property type="entry name" value="DUF3712"/>
    <property type="match status" value="1"/>
</dbReference>
<dbReference type="GO" id="GO:0000329">
    <property type="term" value="C:fungal-type vacuole membrane"/>
    <property type="evidence" value="ECO:0007669"/>
    <property type="project" value="InterPro"/>
</dbReference>
<feature type="region of interest" description="Disordered" evidence="1">
    <location>
        <begin position="1"/>
        <end position="39"/>
    </location>
</feature>
<dbReference type="InterPro" id="IPR022185">
    <property type="entry name" value="DUF3712"/>
</dbReference>
<evidence type="ECO:0000256" key="1">
    <source>
        <dbReference type="SAM" id="MobiDB-lite"/>
    </source>
</evidence>
<feature type="compositionally biased region" description="Basic and acidic residues" evidence="1">
    <location>
        <begin position="1"/>
        <end position="18"/>
    </location>
</feature>
<evidence type="ECO:0000256" key="2">
    <source>
        <dbReference type="SAM" id="Phobius"/>
    </source>
</evidence>
<evidence type="ECO:0000313" key="4">
    <source>
        <dbReference type="Proteomes" id="UP000800040"/>
    </source>
</evidence>
<gene>
    <name evidence="3" type="ORF">BDW02DRAFT_591970</name>
</gene>
<accession>A0A6A5K203</accession>
<dbReference type="EMBL" id="ML975400">
    <property type="protein sequence ID" value="KAF1830330.1"/>
    <property type="molecule type" value="Genomic_DNA"/>
</dbReference>
<feature type="transmembrane region" description="Helical" evidence="2">
    <location>
        <begin position="47"/>
        <end position="71"/>
    </location>
</feature>